<dbReference type="GO" id="GO:0004372">
    <property type="term" value="F:glycine hydroxymethyltransferase activity"/>
    <property type="evidence" value="ECO:0007669"/>
    <property type="project" value="UniProtKB-UniRule"/>
</dbReference>
<reference evidence="13 14" key="1">
    <citation type="journal article" date="2008" name="Genome Res.">
        <title>Comparative genome analysis of Salmonella enteritidis PT4 and Salmonella gallinarum 287/91 provides insights into evolutionary and host adaptation pathways.</title>
        <authorList>
            <person name="Thomson N.R."/>
            <person name="Clayton D.J."/>
            <person name="Windhorst D."/>
            <person name="Vernikos G."/>
            <person name="Davidson S."/>
            <person name="Churcher C."/>
            <person name="Quail M.A."/>
            <person name="Stevens M."/>
            <person name="Jones M.A."/>
            <person name="Watson M."/>
            <person name="Barron A."/>
            <person name="Layton A."/>
            <person name="Pickard D."/>
            <person name="Kingsley R.A."/>
            <person name="Bignell A."/>
            <person name="Clark L."/>
            <person name="Harris B."/>
            <person name="Ormond D."/>
            <person name="Abdellah Z."/>
            <person name="Brooks K."/>
            <person name="Cherevach I."/>
            <person name="Chillingworth T."/>
            <person name="Woodward J."/>
            <person name="Norberczak H."/>
            <person name="Lord A."/>
            <person name="Arrowsmith C."/>
            <person name="Jagels K."/>
            <person name="Moule S."/>
            <person name="Mungall K."/>
            <person name="Sanders M."/>
            <person name="Whitehead S."/>
            <person name="Chabalgoity J.A."/>
            <person name="Maskell D."/>
            <person name="Humphrey T."/>
            <person name="Roberts M."/>
            <person name="Barrow P.A."/>
            <person name="Dougan G."/>
            <person name="Parkhill J."/>
        </authorList>
    </citation>
    <scope>NUCLEOTIDE SEQUENCE [LARGE SCALE GENOMIC DNA]</scope>
    <source>
        <strain evidence="13 14">P125109</strain>
    </source>
</reference>
<accession>A0A6C7HVU6</accession>
<organism evidence="13 14">
    <name type="scientific">Salmonella enteritidis PT4 (strain P125109)</name>
    <dbReference type="NCBI Taxonomy" id="550537"/>
    <lineage>
        <taxon>Bacteria</taxon>
        <taxon>Pseudomonadati</taxon>
        <taxon>Pseudomonadota</taxon>
        <taxon>Gammaproteobacteria</taxon>
        <taxon>Enterobacterales</taxon>
        <taxon>Enterobacteriaceae</taxon>
        <taxon>Salmonella</taxon>
    </lineage>
</organism>
<dbReference type="InterPro" id="IPR015421">
    <property type="entry name" value="PyrdxlP-dep_Trfase_major"/>
</dbReference>
<feature type="domain" description="Serine hydroxymethyltransferase-like" evidence="12">
    <location>
        <begin position="28"/>
        <end position="399"/>
    </location>
</feature>
<keyword evidence="6 10" id="KW-0554">One-carbon metabolism</keyword>
<dbReference type="HAMAP" id="MF_00051">
    <property type="entry name" value="SHMT"/>
    <property type="match status" value="1"/>
</dbReference>
<dbReference type="PIRSF" id="PIRSF000412">
    <property type="entry name" value="SHMT"/>
    <property type="match status" value="1"/>
</dbReference>
<dbReference type="PROSITE" id="PS00096">
    <property type="entry name" value="SHMT"/>
    <property type="match status" value="1"/>
</dbReference>
<dbReference type="Gene3D" id="3.90.1150.10">
    <property type="entry name" value="Aspartate Aminotransferase, domain 1"/>
    <property type="match status" value="1"/>
</dbReference>
<dbReference type="InterPro" id="IPR019798">
    <property type="entry name" value="Ser_HO-MeTrfase_PLP_BS"/>
</dbReference>
<name>A0A6C7HVU6_SALEP</name>
<feature type="site" description="Plays an important role in substrate specificity" evidence="10">
    <location>
        <position position="243"/>
    </location>
</feature>
<dbReference type="AlphaFoldDB" id="A0A6C7HVU6"/>
<dbReference type="NCBIfam" id="NF000586">
    <property type="entry name" value="PRK00011.1"/>
    <property type="match status" value="1"/>
</dbReference>
<sequence>MAGCGGNFPCENHRMMNFRGNRMINNDPLFDLLNKEQQRQQHSLELIASENFASPAVLAAQGSVLTNKYAEGYYQHRYYGGCKFIDEVEMLAITRAQQLFGARYVNVQPHSGSQANQAVYLALLKPGDKILGMSLQCGGHLTHGSPVNQSGKWFNAFHYGVDAHSGLIDMDEVETIAKRERPRLIIAGGSAYPRHYDFARFRRIADAVGAILLVDMAHFAGLVAGGCFPSPLAYADVITTTTHKTLRGPRGGMILANDARLAKKIDSAIFPGLQGGPLMHVIAAKAVALGEALQPEFKRYAGQVIENAQAMCQQLAQRGLTLLTGGTDCHLGIIDLRPQGLTGAQVEYFLELAGITVNKNTLPGDPQPPSITSGIRIGSAACATRGMNADDFTLIADWISEIIFAIKTPNITDICADIRQKVTKLTTNYPLPYQ</sequence>
<keyword evidence="5 10" id="KW-0963">Cytoplasm</keyword>
<dbReference type="SUPFAM" id="SSF53383">
    <property type="entry name" value="PLP-dependent transferases"/>
    <property type="match status" value="1"/>
</dbReference>
<comment type="subcellular location">
    <subcellularLocation>
        <location evidence="2 10">Cytoplasm</location>
    </subcellularLocation>
</comment>
<evidence type="ECO:0000256" key="5">
    <source>
        <dbReference type="ARBA" id="ARBA00022490"/>
    </source>
</evidence>
<dbReference type="GO" id="GO:0005829">
    <property type="term" value="C:cytosol"/>
    <property type="evidence" value="ECO:0007669"/>
    <property type="project" value="TreeGrafter"/>
</dbReference>
<dbReference type="GO" id="GO:0019264">
    <property type="term" value="P:glycine biosynthetic process from serine"/>
    <property type="evidence" value="ECO:0007669"/>
    <property type="project" value="UniProtKB-UniRule"/>
</dbReference>
<evidence type="ECO:0000313" key="13">
    <source>
        <dbReference type="EMBL" id="CAR35470.1"/>
    </source>
</evidence>
<protein>
    <recommendedName>
        <fullName evidence="10">Serine hydroxymethyltransferase</fullName>
        <shortName evidence="10">SHMT</shortName>
        <shortName evidence="10">Serine methylase</shortName>
        <ecNumber evidence="10">2.1.2.1</ecNumber>
    </recommendedName>
</protein>
<evidence type="ECO:0000313" key="14">
    <source>
        <dbReference type="Proteomes" id="UP000000613"/>
    </source>
</evidence>
<dbReference type="Proteomes" id="UP000000613">
    <property type="component" value="Chromosome"/>
</dbReference>
<dbReference type="InterPro" id="IPR039429">
    <property type="entry name" value="SHMT-like_dom"/>
</dbReference>
<evidence type="ECO:0000256" key="10">
    <source>
        <dbReference type="HAMAP-Rule" id="MF_00051"/>
    </source>
</evidence>
<comment type="similarity">
    <text evidence="3 10">Belongs to the SHMT family.</text>
</comment>
<feature type="binding site" evidence="10">
    <location>
        <begin position="139"/>
        <end position="141"/>
    </location>
    <ligand>
        <name>(6S)-5,6,7,8-tetrahydrofolate</name>
        <dbReference type="ChEBI" id="CHEBI:57453"/>
    </ligand>
</feature>
<evidence type="ECO:0000256" key="2">
    <source>
        <dbReference type="ARBA" id="ARBA00004496"/>
    </source>
</evidence>
<comment type="pathway">
    <text evidence="10">Amino-acid biosynthesis; glycine biosynthesis; glycine from L-serine: step 1/1.</text>
</comment>
<dbReference type="GO" id="GO:0035999">
    <property type="term" value="P:tetrahydrofolate interconversion"/>
    <property type="evidence" value="ECO:0007669"/>
    <property type="project" value="UniProtKB-UniRule"/>
</dbReference>
<dbReference type="InterPro" id="IPR015422">
    <property type="entry name" value="PyrdxlP-dep_Trfase_small"/>
</dbReference>
<evidence type="ECO:0000256" key="1">
    <source>
        <dbReference type="ARBA" id="ARBA00001933"/>
    </source>
</evidence>
<evidence type="ECO:0000256" key="11">
    <source>
        <dbReference type="PIRSR" id="PIRSR000412-50"/>
    </source>
</evidence>
<dbReference type="UniPathway" id="UPA00193"/>
<dbReference type="CDD" id="cd00378">
    <property type="entry name" value="SHMT"/>
    <property type="match status" value="1"/>
</dbReference>
<dbReference type="UniPathway" id="UPA00288">
    <property type="reaction ID" value="UER01023"/>
</dbReference>
<evidence type="ECO:0000256" key="3">
    <source>
        <dbReference type="ARBA" id="ARBA00006376"/>
    </source>
</evidence>
<dbReference type="InterPro" id="IPR015424">
    <property type="entry name" value="PyrdxlP-dep_Trfase"/>
</dbReference>
<evidence type="ECO:0000256" key="4">
    <source>
        <dbReference type="ARBA" id="ARBA00011738"/>
    </source>
</evidence>
<feature type="binding site" evidence="10">
    <location>
        <position position="135"/>
    </location>
    <ligand>
        <name>(6S)-5,6,7,8-tetrahydrofolate</name>
        <dbReference type="ChEBI" id="CHEBI:57453"/>
    </ligand>
</feature>
<dbReference type="Gene3D" id="3.40.640.10">
    <property type="entry name" value="Type I PLP-dependent aspartate aminotransferase-like (Major domain)"/>
    <property type="match status" value="1"/>
</dbReference>
<dbReference type="EMBL" id="AM933172">
    <property type="protein sequence ID" value="CAR35470.1"/>
    <property type="molecule type" value="Genomic_DNA"/>
</dbReference>
<feature type="modified residue" description="N6-(pyridoxal phosphate)lysine" evidence="10 11">
    <location>
        <position position="244"/>
    </location>
</feature>
<keyword evidence="8 10" id="KW-0808">Transferase</keyword>
<comment type="catalytic activity">
    <reaction evidence="10">
        <text>(6R)-5,10-methylene-5,6,7,8-tetrahydrofolate + glycine + H2O = (6S)-5,6,7,8-tetrahydrofolate + L-serine</text>
        <dbReference type="Rhea" id="RHEA:15481"/>
        <dbReference type="ChEBI" id="CHEBI:15377"/>
        <dbReference type="ChEBI" id="CHEBI:15636"/>
        <dbReference type="ChEBI" id="CHEBI:33384"/>
        <dbReference type="ChEBI" id="CHEBI:57305"/>
        <dbReference type="ChEBI" id="CHEBI:57453"/>
        <dbReference type="EC" id="2.1.2.1"/>
    </reaction>
</comment>
<comment type="caution">
    <text evidence="10">Lacks conserved residue(s) required for the propagation of feature annotation.</text>
</comment>
<keyword evidence="9 10" id="KW-0663">Pyridoxal phosphate</keyword>
<comment type="subunit">
    <text evidence="4 10">Homodimer.</text>
</comment>
<gene>
    <name evidence="10" type="primary">glyA</name>
    <name evidence="13" type="ordered locus">SEN3896</name>
</gene>
<dbReference type="PANTHER" id="PTHR11680:SF35">
    <property type="entry name" value="SERINE HYDROXYMETHYLTRANSFERASE 1"/>
    <property type="match status" value="1"/>
</dbReference>
<evidence type="ECO:0000256" key="6">
    <source>
        <dbReference type="ARBA" id="ARBA00022563"/>
    </source>
</evidence>
<dbReference type="GO" id="GO:0030170">
    <property type="term" value="F:pyridoxal phosphate binding"/>
    <property type="evidence" value="ECO:0007669"/>
    <property type="project" value="UniProtKB-UniRule"/>
</dbReference>
<evidence type="ECO:0000259" key="12">
    <source>
        <dbReference type="Pfam" id="PF00464"/>
    </source>
</evidence>
<evidence type="ECO:0000256" key="9">
    <source>
        <dbReference type="ARBA" id="ARBA00022898"/>
    </source>
</evidence>
<dbReference type="InterPro" id="IPR049943">
    <property type="entry name" value="Ser_HO-MeTrfase-like"/>
</dbReference>
<dbReference type="InterPro" id="IPR001085">
    <property type="entry name" value="Ser_HO-MeTrfase"/>
</dbReference>
<proteinExistence type="inferred from homology"/>
<dbReference type="PANTHER" id="PTHR11680">
    <property type="entry name" value="SERINE HYDROXYMETHYLTRANSFERASE"/>
    <property type="match status" value="1"/>
</dbReference>
<comment type="function">
    <text evidence="10">Catalyzes the reversible interconversion of serine and glycine with tetrahydrofolate (THF) serving as the one-carbon carrier. This reaction serves as the major source of one-carbon groups required for the biosynthesis of purines, thymidylate, methionine, and other important biomolecules. Also exhibits THF-independent aldolase activity toward beta-hydroxyamino acids, producing glycine and aldehydes, via a retro-aldol mechanism.</text>
</comment>
<comment type="pathway">
    <text evidence="10">One-carbon metabolism; tetrahydrofolate interconversion.</text>
</comment>
<dbReference type="EC" id="2.1.2.1" evidence="10"/>
<dbReference type="FunFam" id="3.40.640.10:FF:000001">
    <property type="entry name" value="Serine hydroxymethyltransferase"/>
    <property type="match status" value="1"/>
</dbReference>
<comment type="cofactor">
    <cofactor evidence="1 10 11">
        <name>pyridoxal 5'-phosphate</name>
        <dbReference type="ChEBI" id="CHEBI:597326"/>
    </cofactor>
</comment>
<evidence type="ECO:0000256" key="8">
    <source>
        <dbReference type="ARBA" id="ARBA00022679"/>
    </source>
</evidence>
<dbReference type="KEGG" id="set:SEN3896"/>
<evidence type="ECO:0000256" key="7">
    <source>
        <dbReference type="ARBA" id="ARBA00022605"/>
    </source>
</evidence>
<dbReference type="Pfam" id="PF00464">
    <property type="entry name" value="SHMT"/>
    <property type="match status" value="1"/>
</dbReference>
<keyword evidence="7 10" id="KW-0028">Amino-acid biosynthesis</keyword>